<dbReference type="RefSeq" id="WP_148814445.1">
    <property type="nucleotide sequence ID" value="NZ_CP043046.1"/>
</dbReference>
<feature type="transmembrane region" description="Helical" evidence="2">
    <location>
        <begin position="1023"/>
        <end position="1047"/>
    </location>
</feature>
<dbReference type="Gene3D" id="1.20.1640.10">
    <property type="entry name" value="Multidrug efflux transporter AcrB transmembrane domain"/>
    <property type="match status" value="2"/>
</dbReference>
<keyword evidence="2" id="KW-0812">Transmembrane</keyword>
<feature type="transmembrane region" description="Helical" evidence="2">
    <location>
        <begin position="949"/>
        <end position="970"/>
    </location>
</feature>
<dbReference type="SUPFAM" id="SSF82714">
    <property type="entry name" value="Multidrug efflux transporter AcrB TolC docking domain, DN and DC subdomains"/>
    <property type="match status" value="2"/>
</dbReference>
<evidence type="ECO:0000256" key="2">
    <source>
        <dbReference type="SAM" id="Phobius"/>
    </source>
</evidence>
<proteinExistence type="predicted"/>
<feature type="transmembrane region" description="Helical" evidence="2">
    <location>
        <begin position="426"/>
        <end position="450"/>
    </location>
</feature>
<dbReference type="PANTHER" id="PTHR32063">
    <property type="match status" value="1"/>
</dbReference>
<dbReference type="SUPFAM" id="SSF82866">
    <property type="entry name" value="Multidrug efflux transporter AcrB transmembrane domain"/>
    <property type="match status" value="2"/>
</dbReference>
<organism evidence="3 4">
    <name type="scientific">Pigmentiphaga aceris</name>
    <dbReference type="NCBI Taxonomy" id="1940612"/>
    <lineage>
        <taxon>Bacteria</taxon>
        <taxon>Pseudomonadati</taxon>
        <taxon>Pseudomonadota</taxon>
        <taxon>Betaproteobacteria</taxon>
        <taxon>Burkholderiales</taxon>
        <taxon>Alcaligenaceae</taxon>
        <taxon>Pigmentiphaga</taxon>
    </lineage>
</organism>
<feature type="transmembrane region" description="Helical" evidence="2">
    <location>
        <begin position="562"/>
        <end position="584"/>
    </location>
</feature>
<sequence length="1059" mass="116218">MTERNSEAGKGTPDTAETSTTSTRRSSFNLSRWALEHQPLVRYLMVVLLLAGVFSYFQLGQDEDPPFTFRAMVVRAYWPGATAQQVAEQVSDRIERALQDVPYADKIRTYAKPGETFVVMQLKESSKASEVGQSWYQARKKVGDIAGTLPAGVIGPYFNDEFGDTFGVMFAFSADGFTYGELKDYVDDVRQQLLRVKDVAKVELFGVQDEKIYIEMSSRQMAQLGVSVDQIAAQINAQNAIGASGTLTLPAETLWVRVTGEVTQLDTLRDLPIHANSGNVRLGDIAKISRGFVDPPLSKMRFGTSAGSQEVIGLGVSMARGGDVIGLGKNLDAAEKRINTGLPVGIQMRKISDQPRTVASSVNEFVQTLIEAVVIVLAVSFLALGMHTKPFRIDIRPGLVVGLTIPLVLAVTFLFMSVMGINLHKISLGALIIALGLLVDDAIIAVEMMVRKMEEGMDRVSAASFTYESTAFPMLTGTLITVAGFLPIALAKSTAGEYTFSIFAVTALALILSWLAAVIFVPYLGYLLLRVKPHTPGDHSQDVFDTRFYRGLRRTVDWCVRFRWITIGVTVVALALGAFSFKFIEQQFFPDSNRPELVVDLWLPEGSSFAATEAEAKRLETWLSAQPELEGYISWLGVGTPRFYLPLDQQFNQLNLAQLVVTPHDLKARDILRAKLEKLFQEDFPNLRGRVKLLSSGPPVPYAVQFRVQGPDMAVVRKMADRVKQVMYDNPNTVGVNDNWNEPVKVLRLDIDQDKARALGVTTQSLQRTAQTLLSGAPIGTFRENDKLIDIVIRQPADERAAMTRLADASVPTSNGRFVSLTQVASIKLVWEPGVIWRQNRDYAVTVQSEVRQGIQGPTVTAQINPKLDALRAELPDGYQIAVAGATEESSNAQASIVANVPLMLFIVLTLLMLQLHSFSRALMVYLTGPLGIIGAALALLLLRAPFGFVAQLGVIALLGMIIRNSVILVDQIEQHVREGEHVWHAIVESAVRRARPIILTAAAAVLAMIPLSRSIFWGPMAVAIMGGLIVATLLTLLFLPALYAAWFRVKRPTEAETA</sequence>
<evidence type="ECO:0000256" key="1">
    <source>
        <dbReference type="SAM" id="MobiDB-lite"/>
    </source>
</evidence>
<feature type="transmembrane region" description="Helical" evidence="2">
    <location>
        <begin position="40"/>
        <end position="59"/>
    </location>
</feature>
<dbReference type="Pfam" id="PF00873">
    <property type="entry name" value="ACR_tran"/>
    <property type="match status" value="1"/>
</dbReference>
<feature type="transmembrane region" description="Helical" evidence="2">
    <location>
        <begin position="502"/>
        <end position="529"/>
    </location>
</feature>
<evidence type="ECO:0000313" key="4">
    <source>
        <dbReference type="Proteomes" id="UP000325161"/>
    </source>
</evidence>
<dbReference type="GO" id="GO:0005886">
    <property type="term" value="C:plasma membrane"/>
    <property type="evidence" value="ECO:0007669"/>
    <property type="project" value="TreeGrafter"/>
</dbReference>
<dbReference type="PANTHER" id="PTHR32063:SF18">
    <property type="entry name" value="CATION EFFLUX SYSTEM PROTEIN"/>
    <property type="match status" value="1"/>
</dbReference>
<dbReference type="Gene3D" id="3.30.70.1320">
    <property type="entry name" value="Multidrug efflux transporter AcrB pore domain like"/>
    <property type="match status" value="1"/>
</dbReference>
<dbReference type="Gene3D" id="3.30.70.1430">
    <property type="entry name" value="Multidrug efflux transporter AcrB pore domain"/>
    <property type="match status" value="2"/>
</dbReference>
<evidence type="ECO:0000313" key="3">
    <source>
        <dbReference type="EMBL" id="QEI06062.1"/>
    </source>
</evidence>
<gene>
    <name evidence="3" type="ORF">FXN63_09605</name>
</gene>
<keyword evidence="2" id="KW-1133">Transmembrane helix</keyword>
<feature type="region of interest" description="Disordered" evidence="1">
    <location>
        <begin position="1"/>
        <end position="23"/>
    </location>
</feature>
<dbReference type="OrthoDB" id="9757940at2"/>
<dbReference type="GO" id="GO:0042910">
    <property type="term" value="F:xenobiotic transmembrane transporter activity"/>
    <property type="evidence" value="ECO:0007669"/>
    <property type="project" value="TreeGrafter"/>
</dbReference>
<dbReference type="InterPro" id="IPR027463">
    <property type="entry name" value="AcrB_DN_DC_subdom"/>
</dbReference>
<dbReference type="Gene3D" id="3.30.2090.10">
    <property type="entry name" value="Multidrug efflux transporter AcrB TolC docking domain, DN and DC subdomains"/>
    <property type="match status" value="2"/>
</dbReference>
<reference evidence="3 4" key="1">
    <citation type="submission" date="2019-08" db="EMBL/GenBank/DDBJ databases">
        <title>Amphibian skin-associated Pigmentiphaga: genome sequence and occurrence across geography and hosts.</title>
        <authorList>
            <person name="Bletz M.C."/>
            <person name="Bunk B."/>
            <person name="Sproeer C."/>
            <person name="Biwer P."/>
            <person name="Reiter S."/>
            <person name="Rabemananjara F.C.E."/>
            <person name="Schulz S."/>
            <person name="Overmann J."/>
            <person name="Vences M."/>
        </authorList>
    </citation>
    <scope>NUCLEOTIDE SEQUENCE [LARGE SCALE GENOMIC DNA]</scope>
    <source>
        <strain evidence="3 4">Mada1488</strain>
    </source>
</reference>
<dbReference type="EMBL" id="CP043046">
    <property type="protein sequence ID" value="QEI06062.1"/>
    <property type="molecule type" value="Genomic_DNA"/>
</dbReference>
<feature type="transmembrane region" description="Helical" evidence="2">
    <location>
        <begin position="897"/>
        <end position="916"/>
    </location>
</feature>
<dbReference type="Gene3D" id="3.30.70.1440">
    <property type="entry name" value="Multidrug efflux transporter AcrB pore domain"/>
    <property type="match status" value="1"/>
</dbReference>
<feature type="transmembrane region" description="Helical" evidence="2">
    <location>
        <begin position="365"/>
        <end position="386"/>
    </location>
</feature>
<dbReference type="AlphaFoldDB" id="A0A5C0AUH9"/>
<dbReference type="PRINTS" id="PR00702">
    <property type="entry name" value="ACRIFLAVINRP"/>
</dbReference>
<feature type="transmembrane region" description="Helical" evidence="2">
    <location>
        <begin position="471"/>
        <end position="490"/>
    </location>
</feature>
<accession>A0A5C0AUH9</accession>
<dbReference type="Proteomes" id="UP000325161">
    <property type="component" value="Chromosome"/>
</dbReference>
<dbReference type="SUPFAM" id="SSF82693">
    <property type="entry name" value="Multidrug efflux transporter AcrB pore domain, PN1, PN2, PC1 and PC2 subdomains"/>
    <property type="match status" value="2"/>
</dbReference>
<feature type="transmembrane region" description="Helical" evidence="2">
    <location>
        <begin position="923"/>
        <end position="943"/>
    </location>
</feature>
<keyword evidence="2" id="KW-0472">Membrane</keyword>
<name>A0A5C0AUH9_9BURK</name>
<feature type="transmembrane region" description="Helical" evidence="2">
    <location>
        <begin position="998"/>
        <end position="1017"/>
    </location>
</feature>
<dbReference type="KEGG" id="pacr:FXN63_09605"/>
<feature type="transmembrane region" description="Helical" evidence="2">
    <location>
        <begin position="398"/>
        <end position="420"/>
    </location>
</feature>
<dbReference type="InterPro" id="IPR001036">
    <property type="entry name" value="Acrflvin-R"/>
</dbReference>
<protein>
    <submittedName>
        <fullName evidence="3">Efflux RND transporter permease subunit</fullName>
    </submittedName>
</protein>
<keyword evidence="4" id="KW-1185">Reference proteome</keyword>